<accession>A0A5C7IRU4</accession>
<evidence type="ECO:0000259" key="2">
    <source>
        <dbReference type="Pfam" id="PF23247"/>
    </source>
</evidence>
<dbReference type="GO" id="GO:0006952">
    <property type="term" value="P:defense response"/>
    <property type="evidence" value="ECO:0007669"/>
    <property type="project" value="UniProtKB-KW"/>
</dbReference>
<keyword evidence="4" id="KW-1185">Reference proteome</keyword>
<dbReference type="OrthoDB" id="26890at2759"/>
<evidence type="ECO:0000313" key="3">
    <source>
        <dbReference type="EMBL" id="TXG71062.1"/>
    </source>
</evidence>
<dbReference type="InterPro" id="IPR057135">
    <property type="entry name" value="At4g27190-like_LRR"/>
</dbReference>
<keyword evidence="1" id="KW-0611">Plant defense</keyword>
<evidence type="ECO:0000313" key="4">
    <source>
        <dbReference type="Proteomes" id="UP000323000"/>
    </source>
</evidence>
<dbReference type="Proteomes" id="UP000323000">
    <property type="component" value="Chromosome 2"/>
</dbReference>
<dbReference type="InterPro" id="IPR032675">
    <property type="entry name" value="LRR_dom_sf"/>
</dbReference>
<dbReference type="PANTHER" id="PTHR36766">
    <property type="entry name" value="PLANT BROAD-SPECTRUM MILDEW RESISTANCE PROTEIN RPW8"/>
    <property type="match status" value="1"/>
</dbReference>
<protein>
    <recommendedName>
        <fullName evidence="2">Disease resistance protein At4g27190-like leucine-rich repeats domain-containing protein</fullName>
    </recommendedName>
</protein>
<gene>
    <name evidence="3" type="ORF">EZV62_005997</name>
</gene>
<reference evidence="4" key="1">
    <citation type="journal article" date="2019" name="Gigascience">
        <title>De novo genome assembly of the endangered Acer yangbiense, a plant species with extremely small populations endemic to Yunnan Province, China.</title>
        <authorList>
            <person name="Yang J."/>
            <person name="Wariss H.M."/>
            <person name="Tao L."/>
            <person name="Zhang R."/>
            <person name="Yun Q."/>
            <person name="Hollingsworth P."/>
            <person name="Dao Z."/>
            <person name="Luo G."/>
            <person name="Guo H."/>
            <person name="Ma Y."/>
            <person name="Sun W."/>
        </authorList>
    </citation>
    <scope>NUCLEOTIDE SEQUENCE [LARGE SCALE GENOMIC DNA]</scope>
    <source>
        <strain evidence="4">cv. Malutang</strain>
    </source>
</reference>
<dbReference type="PANTHER" id="PTHR36766:SF40">
    <property type="entry name" value="DISEASE RESISTANCE PROTEIN RGA3"/>
    <property type="match status" value="1"/>
</dbReference>
<dbReference type="Gene3D" id="3.80.10.10">
    <property type="entry name" value="Ribonuclease Inhibitor"/>
    <property type="match status" value="4"/>
</dbReference>
<dbReference type="SUPFAM" id="SSF52047">
    <property type="entry name" value="RNI-like"/>
    <property type="match status" value="1"/>
</dbReference>
<dbReference type="SUPFAM" id="SSF52058">
    <property type="entry name" value="L domain-like"/>
    <property type="match status" value="1"/>
</dbReference>
<dbReference type="AlphaFoldDB" id="A0A5C7IRU4"/>
<dbReference type="EMBL" id="VAHF01000002">
    <property type="protein sequence ID" value="TXG71062.1"/>
    <property type="molecule type" value="Genomic_DNA"/>
</dbReference>
<organism evidence="3 4">
    <name type="scientific">Acer yangbiense</name>
    <dbReference type="NCBI Taxonomy" id="1000413"/>
    <lineage>
        <taxon>Eukaryota</taxon>
        <taxon>Viridiplantae</taxon>
        <taxon>Streptophyta</taxon>
        <taxon>Embryophyta</taxon>
        <taxon>Tracheophyta</taxon>
        <taxon>Spermatophyta</taxon>
        <taxon>Magnoliopsida</taxon>
        <taxon>eudicotyledons</taxon>
        <taxon>Gunneridae</taxon>
        <taxon>Pentapetalae</taxon>
        <taxon>rosids</taxon>
        <taxon>malvids</taxon>
        <taxon>Sapindales</taxon>
        <taxon>Sapindaceae</taxon>
        <taxon>Hippocastanoideae</taxon>
        <taxon>Acereae</taxon>
        <taxon>Acer</taxon>
    </lineage>
</organism>
<comment type="caution">
    <text evidence="3">The sequence shown here is derived from an EMBL/GenBank/DDBJ whole genome shotgun (WGS) entry which is preliminary data.</text>
</comment>
<proteinExistence type="predicted"/>
<evidence type="ECO:0000256" key="1">
    <source>
        <dbReference type="ARBA" id="ARBA00022821"/>
    </source>
</evidence>
<name>A0A5C7IRU4_9ROSI</name>
<feature type="domain" description="Disease resistance protein At4g27190-like leucine-rich repeats" evidence="2">
    <location>
        <begin position="25"/>
        <end position="140"/>
    </location>
</feature>
<dbReference type="Pfam" id="PF23247">
    <property type="entry name" value="LRR_RPS2"/>
    <property type="match status" value="1"/>
</dbReference>
<sequence>MSVLNIPEFGNQFGQACSLQTGPETPFLSRLSALVIKDCNDLKSLQGIMEHSAYLGRLVIKGCDSLTSIAEGQLPSSLKRLEISSCKNLQCLLNGSEDSNHSNASLVEYLYVSQCPALESLSSRVQLSETLQHLEIQHCKRLKTLGQLAETLKHLETKTCHKLESLSSSGQLPNSLEHLSIYDCGNLSSTGQLPASLQHLEIKNCSKLTSLSSGQLPAPLKYLKISSCQSLISIADSLQNLSNLREIDIFFCPSLDSFPADGLPNSNLTILSIQYCYKLVALPSFMHTLNSLKELNILNNINLVSLSSFPQQGFPSSLTSLSITGLQFYQVMKRLHKLTSLISLHISGCQDAMSFPEETKAIILPTCLTRLTLDNFVMLESLSPKGFRNLTSLEYLSISKCPALTSLPKEGLLSSILELHISECSQLKDYCLRNRERHKSEMANIPYVKIDGKFIH</sequence>